<keyword evidence="2" id="KW-1185">Reference proteome</keyword>
<evidence type="ECO:0000313" key="2">
    <source>
        <dbReference type="Proteomes" id="UP000005737"/>
    </source>
</evidence>
<dbReference type="EMBL" id="JH597773">
    <property type="protein sequence ID" value="EHQ06827.1"/>
    <property type="molecule type" value="Genomic_DNA"/>
</dbReference>
<organism evidence="1 2">
    <name type="scientific">Leptonema illini DSM 21528</name>
    <dbReference type="NCBI Taxonomy" id="929563"/>
    <lineage>
        <taxon>Bacteria</taxon>
        <taxon>Pseudomonadati</taxon>
        <taxon>Spirochaetota</taxon>
        <taxon>Spirochaetia</taxon>
        <taxon>Leptospirales</taxon>
        <taxon>Leptospiraceae</taxon>
        <taxon>Leptonema</taxon>
    </lineage>
</organism>
<dbReference type="RefSeq" id="WP_002772517.1">
    <property type="nucleotide sequence ID" value="NZ_JH597773.1"/>
</dbReference>
<dbReference type="AlphaFoldDB" id="H2CGB2"/>
<protein>
    <submittedName>
        <fullName evidence="1">Uncharacterized protein</fullName>
    </submittedName>
</protein>
<sequence length="270" mass="31813">MMQAELKEPGVDYRRVWRVRPCRREGYNKTYVGEFPDGSSVELDYNFARELVRIEYHPSEDGERIYIAVVKKGVLLQERDFATNRVVDLHRRMRPLAKFFQYFPDNHVLRSLDGIYGLPTQSAIPESTRTRDLFTWQNIRHKTVKDLLRDYLRAKRIDENKKRPYHRRLLRRLPADLFDLGMAFIPVSLFFKRELSPEGLAFALGTLGFLTGGMDAVWRQRSPLVFKALFFLFPASAILWLKIQLEQWAIFDPMPDFILTYIKAVLSSYV</sequence>
<evidence type="ECO:0000313" key="1">
    <source>
        <dbReference type="EMBL" id="EHQ06827.1"/>
    </source>
</evidence>
<accession>H2CGB2</accession>
<dbReference type="HOGENOM" id="CLU_1029726_0_0_12"/>
<reference evidence="1 2" key="1">
    <citation type="submission" date="2011-10" db="EMBL/GenBank/DDBJ databases">
        <title>The Improved High-Quality Draft genome of Leptonema illini DSM 21528.</title>
        <authorList>
            <consortium name="US DOE Joint Genome Institute (JGI-PGF)"/>
            <person name="Lucas S."/>
            <person name="Copeland A."/>
            <person name="Lapidus A."/>
            <person name="Glavina del Rio T."/>
            <person name="Dalin E."/>
            <person name="Tice H."/>
            <person name="Bruce D."/>
            <person name="Goodwin L."/>
            <person name="Pitluck S."/>
            <person name="Peters L."/>
            <person name="Mikhailova N."/>
            <person name="Held B."/>
            <person name="Kyrpides N."/>
            <person name="Mavromatis K."/>
            <person name="Ivanova N."/>
            <person name="Markowitz V."/>
            <person name="Cheng J.-F."/>
            <person name="Hugenholtz P."/>
            <person name="Woyke T."/>
            <person name="Wu D."/>
            <person name="Gronow S."/>
            <person name="Wellnitz S."/>
            <person name="Brambilla E.-M."/>
            <person name="Klenk H.-P."/>
            <person name="Eisen J.A."/>
        </authorList>
    </citation>
    <scope>NUCLEOTIDE SEQUENCE [LARGE SCALE GENOMIC DNA]</scope>
    <source>
        <strain evidence="1 2">DSM 21528</strain>
    </source>
</reference>
<name>H2CGB2_9LEPT</name>
<dbReference type="STRING" id="183.GCA_002009735_02470"/>
<dbReference type="Proteomes" id="UP000005737">
    <property type="component" value="Unassembled WGS sequence"/>
</dbReference>
<gene>
    <name evidence="1" type="ORF">Lepil_2150</name>
</gene>
<proteinExistence type="predicted"/>